<sequence length="85" mass="10046">MDIFLRNIDPVAMQKVDELAKENGMSRQQFLKEQFEVLAFFDEQVAREKRLEAIIDQNIEMMKQCAISIEKMNDIIYELMGDVEE</sequence>
<reference evidence="1 2" key="1">
    <citation type="submission" date="2019-10" db="EMBL/GenBank/DDBJ databases">
        <title>Complete genome sequences for adaption low water activity.</title>
        <authorList>
            <person name="Zhao L."/>
            <person name="Zhong J."/>
        </authorList>
    </citation>
    <scope>NUCLEOTIDE SEQUENCE [LARGE SCALE GENOMIC DNA]</scope>
    <source>
        <strain evidence="1 2">FDU301</strain>
        <plasmid evidence="2">pfdu301f</plasmid>
    </source>
</reference>
<protein>
    <recommendedName>
        <fullName evidence="3">Ribbon-helix-helix protein CopG domain-containing protein</fullName>
    </recommendedName>
</protein>
<gene>
    <name evidence="1" type="ORF">FDZ14_00445</name>
</gene>
<dbReference type="Proteomes" id="UP000501076">
    <property type="component" value="Plasmid pFDU301F"/>
</dbReference>
<keyword evidence="1" id="KW-0614">Plasmid</keyword>
<dbReference type="EMBL" id="CP045268">
    <property type="protein sequence ID" value="QJX74720.1"/>
    <property type="molecule type" value="Genomic_DNA"/>
</dbReference>
<dbReference type="RefSeq" id="WP_171776435.1">
    <property type="nucleotide sequence ID" value="NZ_CP045268.1"/>
</dbReference>
<dbReference type="AlphaFoldDB" id="A0A6M6DJJ4"/>
<evidence type="ECO:0000313" key="2">
    <source>
        <dbReference type="Proteomes" id="UP000501076"/>
    </source>
</evidence>
<proteinExistence type="predicted"/>
<organism evidence="1 2">
    <name type="scientific">Priestia megaterium</name>
    <name type="common">Bacillus megaterium</name>
    <dbReference type="NCBI Taxonomy" id="1404"/>
    <lineage>
        <taxon>Bacteria</taxon>
        <taxon>Bacillati</taxon>
        <taxon>Bacillota</taxon>
        <taxon>Bacilli</taxon>
        <taxon>Bacillales</taxon>
        <taxon>Bacillaceae</taxon>
        <taxon>Priestia</taxon>
    </lineage>
</organism>
<evidence type="ECO:0008006" key="3">
    <source>
        <dbReference type="Google" id="ProtNLM"/>
    </source>
</evidence>
<name>A0A6M6DJJ4_PRIMG</name>
<evidence type="ECO:0000313" key="1">
    <source>
        <dbReference type="EMBL" id="QJX74720.1"/>
    </source>
</evidence>
<geneLocation type="plasmid" evidence="2">
    <name>pfdu301f</name>
</geneLocation>
<accession>A0A6M6DJJ4</accession>